<dbReference type="AlphaFoldDB" id="A0A1H1ET11"/>
<evidence type="ECO:0000313" key="1">
    <source>
        <dbReference type="EMBL" id="SDQ91883.1"/>
    </source>
</evidence>
<organism evidence="1 2">
    <name type="scientific">Paraburkholderia tuberum</name>
    <dbReference type="NCBI Taxonomy" id="157910"/>
    <lineage>
        <taxon>Bacteria</taxon>
        <taxon>Pseudomonadati</taxon>
        <taxon>Pseudomonadota</taxon>
        <taxon>Betaproteobacteria</taxon>
        <taxon>Burkholderiales</taxon>
        <taxon>Burkholderiaceae</taxon>
        <taxon>Paraburkholderia</taxon>
    </lineage>
</organism>
<evidence type="ECO:0000313" key="2">
    <source>
        <dbReference type="Proteomes" id="UP000199365"/>
    </source>
</evidence>
<protein>
    <submittedName>
        <fullName evidence="1">Uncharacterized protein</fullName>
    </submittedName>
</protein>
<dbReference type="EMBL" id="FNKX01000001">
    <property type="protein sequence ID" value="SDQ91883.1"/>
    <property type="molecule type" value="Genomic_DNA"/>
</dbReference>
<name>A0A1H1ET11_9BURK</name>
<reference evidence="2" key="1">
    <citation type="submission" date="2016-10" db="EMBL/GenBank/DDBJ databases">
        <authorList>
            <person name="Varghese N."/>
            <person name="Submissions S."/>
        </authorList>
    </citation>
    <scope>NUCLEOTIDE SEQUENCE [LARGE SCALE GENOMIC DNA]</scope>
    <source>
        <strain evidence="2">DUS833</strain>
    </source>
</reference>
<proteinExistence type="predicted"/>
<dbReference type="STRING" id="157910.SAMN05445850_2129"/>
<sequence>MATYSEHMQELVREYQAAGKKWPASTRDIAQWAVDQGKWKPQPSAVVSQCADHLARAMRDEHVTDPQGRRIRTKHAATYGQGSEQFVLWDDIRTASHEHMKLAFQQRRVQILGDCKQLKADGDSYNENRKPTEPIQIVFDFTLDLEELELAKRVA</sequence>
<dbReference type="Proteomes" id="UP000199365">
    <property type="component" value="Unassembled WGS sequence"/>
</dbReference>
<gene>
    <name evidence="1" type="ORF">SAMN05445850_2129</name>
</gene>
<dbReference type="RefSeq" id="WP_090803161.1">
    <property type="nucleotide sequence ID" value="NZ_FNKX01000001.1"/>
</dbReference>
<keyword evidence="2" id="KW-1185">Reference proteome</keyword>
<accession>A0A1H1ET11</accession>